<reference evidence="3" key="1">
    <citation type="submission" date="2020-04" db="EMBL/GenBank/DDBJ databases">
        <authorList>
            <person name="Alioto T."/>
            <person name="Alioto T."/>
            <person name="Gomez Garrido J."/>
        </authorList>
    </citation>
    <scope>NUCLEOTIDE SEQUENCE</scope>
    <source>
        <strain evidence="3">A484AB</strain>
    </source>
</reference>
<dbReference type="InterPro" id="IPR016024">
    <property type="entry name" value="ARM-type_fold"/>
</dbReference>
<feature type="transmembrane region" description="Helical" evidence="2">
    <location>
        <begin position="61"/>
        <end position="78"/>
    </location>
</feature>
<protein>
    <submittedName>
        <fullName evidence="3">ARABIDILLO 2-like</fullName>
    </submittedName>
</protein>
<keyword evidence="2" id="KW-0812">Transmembrane</keyword>
<keyword evidence="4" id="KW-1185">Reference proteome</keyword>
<evidence type="ECO:0000313" key="3">
    <source>
        <dbReference type="EMBL" id="CAB4026010.1"/>
    </source>
</evidence>
<dbReference type="SMART" id="SM00185">
    <property type="entry name" value="ARM"/>
    <property type="match status" value="2"/>
</dbReference>
<gene>
    <name evidence="3" type="ORF">PACLA_8A038190</name>
</gene>
<dbReference type="PANTHER" id="PTHR46043">
    <property type="entry name" value="ARM REPEAT SUPERFAMILY PROTEIN"/>
    <property type="match status" value="1"/>
</dbReference>
<feature type="transmembrane region" description="Helical" evidence="2">
    <location>
        <begin position="123"/>
        <end position="146"/>
    </location>
</feature>
<feature type="transmembrane region" description="Helical" evidence="2">
    <location>
        <begin position="166"/>
        <end position="192"/>
    </location>
</feature>
<dbReference type="AlphaFoldDB" id="A0A6S7JAP5"/>
<feature type="compositionally biased region" description="Polar residues" evidence="1">
    <location>
        <begin position="541"/>
        <end position="559"/>
    </location>
</feature>
<keyword evidence="2" id="KW-0472">Membrane</keyword>
<sequence length="567" mass="62567">MVPMARTNANLLKLGSKPSLNIDEDALTPGPKPELLQDGHLHEIQKAVHEEAKIFKRREDFLGLFKALLWIHFLAVFMAFSSYFWYSGFWSGVLMLFGLYYCPTYSKMAGFVGRNNISNYHFLMFYGIGSAFHFTASLLMGVYLVLEVQSYACGEAESTCNRQKEVLTWSVVFYLGHAAFLLASFILVLLLFRNFQYEVGDIIVDNLVQSRDLDKVLRSAKLGGIKERRNAAFEMVSLVASNTETKMALVNEGGLQVLINLALSTDSATQEYATEAISEMLTVPSIQAKFVEAGGIRTLCALLRSSDMRVVTEAVTAMSYIVADNEANRLSFITENGLNDLSHVSTKVSAPLSRIVAGMFLELAFSSEIRSIMSTQNAPVHALLSLSKADDHETLRLALQTLELLAIENPTVILANNNLLLQLLSVPKFEKDEQLYLLAGKIILYYASDENGCSKLVESGELKPTLLQFSHTTNVALQTVIAKIVLAVVDSYENKDTILEMSLDEVLLNIHDTTDNTASELTDQALTILKDIAPYSKKSEGSTIQSDDGSGPSTSQPSDKSGPVKRK</sequence>
<dbReference type="Pfam" id="PF00514">
    <property type="entry name" value="Arm"/>
    <property type="match status" value="2"/>
</dbReference>
<dbReference type="Gene3D" id="1.25.10.10">
    <property type="entry name" value="Leucine-rich Repeat Variant"/>
    <property type="match status" value="2"/>
</dbReference>
<name>A0A6S7JAP5_PARCT</name>
<feature type="region of interest" description="Disordered" evidence="1">
    <location>
        <begin position="536"/>
        <end position="567"/>
    </location>
</feature>
<dbReference type="InterPro" id="IPR011989">
    <property type="entry name" value="ARM-like"/>
</dbReference>
<dbReference type="Proteomes" id="UP001152795">
    <property type="component" value="Unassembled WGS sequence"/>
</dbReference>
<accession>A0A6S7JAP5</accession>
<proteinExistence type="predicted"/>
<dbReference type="SUPFAM" id="SSF48371">
    <property type="entry name" value="ARM repeat"/>
    <property type="match status" value="1"/>
</dbReference>
<dbReference type="EMBL" id="CACRXK020013954">
    <property type="protein sequence ID" value="CAB4026010.1"/>
    <property type="molecule type" value="Genomic_DNA"/>
</dbReference>
<dbReference type="OrthoDB" id="7537227at2759"/>
<comment type="caution">
    <text evidence="3">The sequence shown here is derived from an EMBL/GenBank/DDBJ whole genome shotgun (WGS) entry which is preliminary data.</text>
</comment>
<evidence type="ECO:0000256" key="1">
    <source>
        <dbReference type="SAM" id="MobiDB-lite"/>
    </source>
</evidence>
<keyword evidence="2" id="KW-1133">Transmembrane helix</keyword>
<evidence type="ECO:0000313" key="4">
    <source>
        <dbReference type="Proteomes" id="UP001152795"/>
    </source>
</evidence>
<organism evidence="3 4">
    <name type="scientific">Paramuricea clavata</name>
    <name type="common">Red gorgonian</name>
    <name type="synonym">Violescent sea-whip</name>
    <dbReference type="NCBI Taxonomy" id="317549"/>
    <lineage>
        <taxon>Eukaryota</taxon>
        <taxon>Metazoa</taxon>
        <taxon>Cnidaria</taxon>
        <taxon>Anthozoa</taxon>
        <taxon>Octocorallia</taxon>
        <taxon>Malacalcyonacea</taxon>
        <taxon>Plexauridae</taxon>
        <taxon>Paramuricea</taxon>
    </lineage>
</organism>
<dbReference type="InterPro" id="IPR000225">
    <property type="entry name" value="Armadillo"/>
</dbReference>
<dbReference type="PANTHER" id="PTHR46043:SF13">
    <property type="entry name" value="ARM REPEAT SUPERFAMILY PROTEIN"/>
    <property type="match status" value="1"/>
</dbReference>
<evidence type="ECO:0000256" key="2">
    <source>
        <dbReference type="SAM" id="Phobius"/>
    </source>
</evidence>